<name>A0A2Z4FIZ0_9DELT</name>
<dbReference type="EMBL" id="CP030032">
    <property type="protein sequence ID" value="AWV88902.1"/>
    <property type="molecule type" value="Genomic_DNA"/>
</dbReference>
<accession>A0A2Z4FIZ0</accession>
<dbReference type="AlphaFoldDB" id="A0A2Z4FIZ0"/>
<dbReference type="Proteomes" id="UP000249799">
    <property type="component" value="Chromosome"/>
</dbReference>
<organism evidence="1 2">
    <name type="scientific">Bradymonas sediminis</name>
    <dbReference type="NCBI Taxonomy" id="1548548"/>
    <lineage>
        <taxon>Bacteria</taxon>
        <taxon>Deltaproteobacteria</taxon>
        <taxon>Bradymonadales</taxon>
        <taxon>Bradymonadaceae</taxon>
        <taxon>Bradymonas</taxon>
    </lineage>
</organism>
<keyword evidence="2" id="KW-1185">Reference proteome</keyword>
<evidence type="ECO:0000313" key="2">
    <source>
        <dbReference type="Proteomes" id="UP000249799"/>
    </source>
</evidence>
<reference evidence="1 2" key="1">
    <citation type="submission" date="2018-06" db="EMBL/GenBank/DDBJ databases">
        <title>Lujinxingia sediminis gen. nov. sp. nov., a new facultative anaerobic member of the class Deltaproteobacteria, and proposal of Lujinxingaceae fam. nov.</title>
        <authorList>
            <person name="Guo L.-Y."/>
            <person name="Li C.-M."/>
            <person name="Wang S."/>
            <person name="Du Z.-J."/>
        </authorList>
    </citation>
    <scope>NUCLEOTIDE SEQUENCE [LARGE SCALE GENOMIC DNA]</scope>
    <source>
        <strain evidence="1 2">FA350</strain>
    </source>
</reference>
<gene>
    <name evidence="1" type="ORF">DN745_05935</name>
</gene>
<evidence type="ECO:0000313" key="1">
    <source>
        <dbReference type="EMBL" id="AWV88902.1"/>
    </source>
</evidence>
<sequence>MTITVFEPTEGGAFEATLNDIVLEEFDADANDFVVNGEVTCLDDTALSMSTKPLPGAPVWTAPVCADGTEGFTATYNNIFFSSFGAILATATTTEAFPRDEMRLELYGDYEAGGVYQIDDLNYNTCETCLSIQTNCTEESADISGGTCDTRYNAGAGTLTITTLDETTGEFVGLIENAQFIEVDQEGLHTINVDNAAGWCVDSITISGFAPVGD</sequence>
<proteinExistence type="predicted"/>
<dbReference type="KEGG" id="bsed:DN745_05935"/>
<protein>
    <submittedName>
        <fullName evidence="1">Uncharacterized protein</fullName>
    </submittedName>
</protein>